<evidence type="ECO:0000313" key="2">
    <source>
        <dbReference type="EMBL" id="KAF2248843.1"/>
    </source>
</evidence>
<dbReference type="EMBL" id="ML987195">
    <property type="protein sequence ID" value="KAF2248843.1"/>
    <property type="molecule type" value="Genomic_DNA"/>
</dbReference>
<protein>
    <submittedName>
        <fullName evidence="2">Uncharacterized protein</fullName>
    </submittedName>
</protein>
<dbReference type="RefSeq" id="XP_033683847.1">
    <property type="nucleotide sequence ID" value="XM_033833287.1"/>
</dbReference>
<reference evidence="2" key="1">
    <citation type="journal article" date="2020" name="Stud. Mycol.">
        <title>101 Dothideomycetes genomes: a test case for predicting lifestyles and emergence of pathogens.</title>
        <authorList>
            <person name="Haridas S."/>
            <person name="Albert R."/>
            <person name="Binder M."/>
            <person name="Bloem J."/>
            <person name="Labutti K."/>
            <person name="Salamov A."/>
            <person name="Andreopoulos B."/>
            <person name="Baker S."/>
            <person name="Barry K."/>
            <person name="Bills G."/>
            <person name="Bluhm B."/>
            <person name="Cannon C."/>
            <person name="Castanera R."/>
            <person name="Culley D."/>
            <person name="Daum C."/>
            <person name="Ezra D."/>
            <person name="Gonzalez J."/>
            <person name="Henrissat B."/>
            <person name="Kuo A."/>
            <person name="Liang C."/>
            <person name="Lipzen A."/>
            <person name="Lutzoni F."/>
            <person name="Magnuson J."/>
            <person name="Mondo S."/>
            <person name="Nolan M."/>
            <person name="Ohm R."/>
            <person name="Pangilinan J."/>
            <person name="Park H.-J."/>
            <person name="Ramirez L."/>
            <person name="Alfaro M."/>
            <person name="Sun H."/>
            <person name="Tritt A."/>
            <person name="Yoshinaga Y."/>
            <person name="Zwiers L.-H."/>
            <person name="Turgeon B."/>
            <person name="Goodwin S."/>
            <person name="Spatafora J."/>
            <person name="Crous P."/>
            <person name="Grigoriev I."/>
        </authorList>
    </citation>
    <scope>NUCLEOTIDE SEQUENCE</scope>
    <source>
        <strain evidence="2">CBS 122368</strain>
    </source>
</reference>
<keyword evidence="1" id="KW-1133">Transmembrane helix</keyword>
<keyword evidence="1" id="KW-0812">Transmembrane</keyword>
<keyword evidence="3" id="KW-1185">Reference proteome</keyword>
<keyword evidence="1" id="KW-0472">Membrane</keyword>
<dbReference type="Proteomes" id="UP000800094">
    <property type="component" value="Unassembled WGS sequence"/>
</dbReference>
<dbReference type="GeneID" id="54586617"/>
<evidence type="ECO:0000256" key="1">
    <source>
        <dbReference type="SAM" id="Phobius"/>
    </source>
</evidence>
<evidence type="ECO:0000313" key="3">
    <source>
        <dbReference type="Proteomes" id="UP000800094"/>
    </source>
</evidence>
<sequence length="192" mass="21135">MASLPQQTSFLGAISLLPTASSLSANSSTPLMTSIAPSSPLSTESTESTDSFVPYTTIITSIISRPPIAHKAANEPPTFIAAHADTLHAIGESDIPDGWQPKQFAAINHRWYAGLAIMIGLFVAGIVLVWCISWCQCWWAGDCFWNTSAEEWRRVGRKNKKTRRRRSSSGSRMEVEAEAEVDYVEDWVCRDG</sequence>
<feature type="transmembrane region" description="Helical" evidence="1">
    <location>
        <begin position="111"/>
        <end position="132"/>
    </location>
</feature>
<name>A0A6A6IH42_9PLEO</name>
<gene>
    <name evidence="2" type="ORF">BU26DRAFT_564532</name>
</gene>
<organism evidence="2 3">
    <name type="scientific">Trematosphaeria pertusa</name>
    <dbReference type="NCBI Taxonomy" id="390896"/>
    <lineage>
        <taxon>Eukaryota</taxon>
        <taxon>Fungi</taxon>
        <taxon>Dikarya</taxon>
        <taxon>Ascomycota</taxon>
        <taxon>Pezizomycotina</taxon>
        <taxon>Dothideomycetes</taxon>
        <taxon>Pleosporomycetidae</taxon>
        <taxon>Pleosporales</taxon>
        <taxon>Massarineae</taxon>
        <taxon>Trematosphaeriaceae</taxon>
        <taxon>Trematosphaeria</taxon>
    </lineage>
</organism>
<dbReference type="AlphaFoldDB" id="A0A6A6IH42"/>
<proteinExistence type="predicted"/>
<accession>A0A6A6IH42</accession>
<dbReference type="OrthoDB" id="10630741at2759"/>